<evidence type="ECO:0000256" key="5">
    <source>
        <dbReference type="ARBA" id="ARBA00022723"/>
    </source>
</evidence>
<evidence type="ECO:0000256" key="9">
    <source>
        <dbReference type="ARBA" id="ARBA00022842"/>
    </source>
</evidence>
<evidence type="ECO:0000256" key="2">
    <source>
        <dbReference type="ARBA" id="ARBA00012035"/>
    </source>
</evidence>
<keyword evidence="4" id="KW-0808">Transferase</keyword>
<evidence type="ECO:0000256" key="3">
    <source>
        <dbReference type="ARBA" id="ARBA00016943"/>
    </source>
</evidence>
<dbReference type="PANTHER" id="PTHR10584:SF166">
    <property type="entry name" value="RIBOKINASE"/>
    <property type="match status" value="1"/>
</dbReference>
<dbReference type="GO" id="GO:0005524">
    <property type="term" value="F:ATP binding"/>
    <property type="evidence" value="ECO:0007669"/>
    <property type="project" value="UniProtKB-KW"/>
</dbReference>
<keyword evidence="11" id="KW-0119">Carbohydrate metabolism</keyword>
<evidence type="ECO:0000256" key="10">
    <source>
        <dbReference type="ARBA" id="ARBA00022958"/>
    </source>
</evidence>
<feature type="domain" description="Carbohydrate kinase PfkB" evidence="12">
    <location>
        <begin position="1"/>
        <end position="273"/>
    </location>
</feature>
<dbReference type="EC" id="2.7.1.15" evidence="2"/>
<evidence type="ECO:0000256" key="7">
    <source>
        <dbReference type="ARBA" id="ARBA00022777"/>
    </source>
</evidence>
<dbReference type="SUPFAM" id="SSF53613">
    <property type="entry name" value="Ribokinase-like"/>
    <property type="match status" value="1"/>
</dbReference>
<sequence length="280" mass="28765">MPRIVVVGSINLDIVGLTPRLPVAGETVTGAEISRFPGGKGANQALAAQRLGAEVTLVGCVGVDSDAKDALALLREGGVNLEHVLMVDDVATGVALIAVSPSGENQIVVGPGANHHLRPEVLELPDADALICQLEVPIDTVARAATIFEGFFCVNLAPARKIDTGTLQRADLIIVNETEAAWYGEKLGICRGMVATTFGASGAVLTQRGKELARAKPPDVRAIDTTAAGDTFTAALTVALVEGQAPGKALKFACAAGAAATLRPGAQPSVPTREEIKVLL</sequence>
<dbReference type="GO" id="GO:0005829">
    <property type="term" value="C:cytosol"/>
    <property type="evidence" value="ECO:0007669"/>
    <property type="project" value="TreeGrafter"/>
</dbReference>
<name>A0A382JW83_9ZZZZ</name>
<keyword evidence="9" id="KW-0460">Magnesium</keyword>
<evidence type="ECO:0000256" key="4">
    <source>
        <dbReference type="ARBA" id="ARBA00022679"/>
    </source>
</evidence>
<dbReference type="Pfam" id="PF00294">
    <property type="entry name" value="PfkB"/>
    <property type="match status" value="1"/>
</dbReference>
<proteinExistence type="inferred from homology"/>
<keyword evidence="8" id="KW-0067">ATP-binding</keyword>
<dbReference type="InterPro" id="IPR029056">
    <property type="entry name" value="Ribokinase-like"/>
</dbReference>
<dbReference type="InterPro" id="IPR011611">
    <property type="entry name" value="PfkB_dom"/>
</dbReference>
<reference evidence="13" key="1">
    <citation type="submission" date="2018-05" db="EMBL/GenBank/DDBJ databases">
        <authorList>
            <person name="Lanie J.A."/>
            <person name="Ng W.-L."/>
            <person name="Kazmierczak K.M."/>
            <person name="Andrzejewski T.M."/>
            <person name="Davidsen T.M."/>
            <person name="Wayne K.J."/>
            <person name="Tettelin H."/>
            <person name="Glass J.I."/>
            <person name="Rusch D."/>
            <person name="Podicherti R."/>
            <person name="Tsui H.-C.T."/>
            <person name="Winkler M.E."/>
        </authorList>
    </citation>
    <scope>NUCLEOTIDE SEQUENCE</scope>
</reference>
<evidence type="ECO:0000256" key="1">
    <source>
        <dbReference type="ARBA" id="ARBA00010688"/>
    </source>
</evidence>
<organism evidence="13">
    <name type="scientific">marine metagenome</name>
    <dbReference type="NCBI Taxonomy" id="408172"/>
    <lineage>
        <taxon>unclassified sequences</taxon>
        <taxon>metagenomes</taxon>
        <taxon>ecological metagenomes</taxon>
    </lineage>
</organism>
<dbReference type="PANTHER" id="PTHR10584">
    <property type="entry name" value="SUGAR KINASE"/>
    <property type="match status" value="1"/>
</dbReference>
<dbReference type="EMBL" id="UINC01076437">
    <property type="protein sequence ID" value="SVC15602.1"/>
    <property type="molecule type" value="Genomic_DNA"/>
</dbReference>
<keyword evidence="6" id="KW-0547">Nucleotide-binding</keyword>
<dbReference type="InterPro" id="IPR002173">
    <property type="entry name" value="Carboh/pur_kinase_PfkB_CS"/>
</dbReference>
<dbReference type="AlphaFoldDB" id="A0A382JW83"/>
<comment type="similarity">
    <text evidence="1">Belongs to the carbohydrate kinase PfkB family.</text>
</comment>
<keyword evidence="5" id="KW-0479">Metal-binding</keyword>
<dbReference type="HAMAP" id="MF_01987">
    <property type="entry name" value="Ribokinase"/>
    <property type="match status" value="1"/>
</dbReference>
<evidence type="ECO:0000259" key="12">
    <source>
        <dbReference type="Pfam" id="PF00294"/>
    </source>
</evidence>
<keyword evidence="7" id="KW-0418">Kinase</keyword>
<keyword evidence="10" id="KW-0630">Potassium</keyword>
<dbReference type="GO" id="GO:0006014">
    <property type="term" value="P:D-ribose metabolic process"/>
    <property type="evidence" value="ECO:0007669"/>
    <property type="project" value="InterPro"/>
</dbReference>
<dbReference type="CDD" id="cd01174">
    <property type="entry name" value="ribokinase"/>
    <property type="match status" value="1"/>
</dbReference>
<dbReference type="Gene3D" id="3.40.1190.20">
    <property type="match status" value="1"/>
</dbReference>
<dbReference type="PRINTS" id="PR00990">
    <property type="entry name" value="RIBOKINASE"/>
</dbReference>
<accession>A0A382JW83</accession>
<evidence type="ECO:0000256" key="8">
    <source>
        <dbReference type="ARBA" id="ARBA00022840"/>
    </source>
</evidence>
<gene>
    <name evidence="13" type="ORF">METZ01_LOCUS268456</name>
</gene>
<evidence type="ECO:0000256" key="6">
    <source>
        <dbReference type="ARBA" id="ARBA00022741"/>
    </source>
</evidence>
<protein>
    <recommendedName>
        <fullName evidence="3">Ribokinase</fullName>
        <ecNumber evidence="2">2.7.1.15</ecNumber>
    </recommendedName>
</protein>
<dbReference type="InterPro" id="IPR002139">
    <property type="entry name" value="Ribo/fructo_kinase"/>
</dbReference>
<evidence type="ECO:0000313" key="13">
    <source>
        <dbReference type="EMBL" id="SVC15602.1"/>
    </source>
</evidence>
<dbReference type="PROSITE" id="PS00584">
    <property type="entry name" value="PFKB_KINASES_2"/>
    <property type="match status" value="1"/>
</dbReference>
<dbReference type="GO" id="GO:0046872">
    <property type="term" value="F:metal ion binding"/>
    <property type="evidence" value="ECO:0007669"/>
    <property type="project" value="UniProtKB-KW"/>
</dbReference>
<dbReference type="GO" id="GO:0004747">
    <property type="term" value="F:ribokinase activity"/>
    <property type="evidence" value="ECO:0007669"/>
    <property type="project" value="UniProtKB-EC"/>
</dbReference>
<dbReference type="InterPro" id="IPR011877">
    <property type="entry name" value="Ribokinase"/>
</dbReference>
<evidence type="ECO:0000256" key="11">
    <source>
        <dbReference type="ARBA" id="ARBA00023277"/>
    </source>
</evidence>